<feature type="compositionally biased region" description="Polar residues" evidence="3">
    <location>
        <begin position="197"/>
        <end position="217"/>
    </location>
</feature>
<dbReference type="AlphaFoldDB" id="A0A4S2M6X9"/>
<accession>A0A4S2M6X9</accession>
<evidence type="ECO:0008006" key="6">
    <source>
        <dbReference type="Google" id="ProtNLM"/>
    </source>
</evidence>
<dbReference type="InterPro" id="IPR036961">
    <property type="entry name" value="Kinesin_motor_dom_sf"/>
</dbReference>
<dbReference type="EMBL" id="SJOL01005766">
    <property type="protein sequence ID" value="TGZ69828.1"/>
    <property type="molecule type" value="Genomic_DNA"/>
</dbReference>
<dbReference type="Proteomes" id="UP000308267">
    <property type="component" value="Unassembled WGS sequence"/>
</dbReference>
<protein>
    <recommendedName>
        <fullName evidence="6">Kinesin motor domain-containing protein</fullName>
    </recommendedName>
</protein>
<reference evidence="4 5" key="1">
    <citation type="journal article" date="2019" name="BMC Genomics">
        <title>New insights from Opisthorchis felineus genome: update on genomics of the epidemiologically important liver flukes.</title>
        <authorList>
            <person name="Ershov N.I."/>
            <person name="Mordvinov V.A."/>
            <person name="Prokhortchouk E.B."/>
            <person name="Pakharukova M.Y."/>
            <person name="Gunbin K.V."/>
            <person name="Ustyantsev K."/>
            <person name="Genaev M.A."/>
            <person name="Blinov A.G."/>
            <person name="Mazur A."/>
            <person name="Boulygina E."/>
            <person name="Tsygankova S."/>
            <person name="Khrameeva E."/>
            <person name="Chekanov N."/>
            <person name="Fan G."/>
            <person name="Xiao A."/>
            <person name="Zhang H."/>
            <person name="Xu X."/>
            <person name="Yang H."/>
            <person name="Solovyev V."/>
            <person name="Lee S.M."/>
            <person name="Liu X."/>
            <person name="Afonnikov D.A."/>
            <person name="Skryabin K.G."/>
        </authorList>
    </citation>
    <scope>NUCLEOTIDE SEQUENCE [LARGE SCALE GENOMIC DNA]</scope>
    <source>
        <strain evidence="4">AK-0245</strain>
        <tissue evidence="4">Whole organism</tissue>
    </source>
</reference>
<name>A0A4S2M6X9_OPIFE</name>
<comment type="caution">
    <text evidence="4">The sequence shown here is derived from an EMBL/GenBank/DDBJ whole genome shotgun (WGS) entry which is preliminary data.</text>
</comment>
<proteinExistence type="predicted"/>
<dbReference type="GO" id="GO:0005524">
    <property type="term" value="F:ATP binding"/>
    <property type="evidence" value="ECO:0007669"/>
    <property type="project" value="UniProtKB-KW"/>
</dbReference>
<dbReference type="Gene3D" id="3.40.850.10">
    <property type="entry name" value="Kinesin motor domain"/>
    <property type="match status" value="1"/>
</dbReference>
<dbReference type="InterPro" id="IPR027417">
    <property type="entry name" value="P-loop_NTPase"/>
</dbReference>
<feature type="compositionally biased region" description="Polar residues" evidence="3">
    <location>
        <begin position="251"/>
        <end position="267"/>
    </location>
</feature>
<dbReference type="OrthoDB" id="6250985at2759"/>
<feature type="region of interest" description="Disordered" evidence="3">
    <location>
        <begin position="113"/>
        <end position="217"/>
    </location>
</feature>
<organism evidence="4 5">
    <name type="scientific">Opisthorchis felineus</name>
    <dbReference type="NCBI Taxonomy" id="147828"/>
    <lineage>
        <taxon>Eukaryota</taxon>
        <taxon>Metazoa</taxon>
        <taxon>Spiralia</taxon>
        <taxon>Lophotrochozoa</taxon>
        <taxon>Platyhelminthes</taxon>
        <taxon>Trematoda</taxon>
        <taxon>Digenea</taxon>
        <taxon>Opisthorchiida</taxon>
        <taxon>Opisthorchiata</taxon>
        <taxon>Opisthorchiidae</taxon>
        <taxon>Opisthorchis</taxon>
    </lineage>
</organism>
<evidence type="ECO:0000256" key="1">
    <source>
        <dbReference type="ARBA" id="ARBA00022741"/>
    </source>
</evidence>
<evidence type="ECO:0000313" key="5">
    <source>
        <dbReference type="Proteomes" id="UP000308267"/>
    </source>
</evidence>
<dbReference type="STRING" id="147828.A0A4S2M6X9"/>
<feature type="region of interest" description="Disordered" evidence="3">
    <location>
        <begin position="247"/>
        <end position="281"/>
    </location>
</feature>
<dbReference type="SUPFAM" id="SSF52540">
    <property type="entry name" value="P-loop containing nucleoside triphosphate hydrolases"/>
    <property type="match status" value="2"/>
</dbReference>
<feature type="region of interest" description="Disordered" evidence="3">
    <location>
        <begin position="49"/>
        <end position="72"/>
    </location>
</feature>
<evidence type="ECO:0000256" key="3">
    <source>
        <dbReference type="SAM" id="MobiDB-lite"/>
    </source>
</evidence>
<feature type="compositionally biased region" description="Basic and acidic residues" evidence="3">
    <location>
        <begin position="180"/>
        <end position="196"/>
    </location>
</feature>
<keyword evidence="2" id="KW-0067">ATP-binding</keyword>
<keyword evidence="1" id="KW-0547">Nucleotide-binding</keyword>
<evidence type="ECO:0000313" key="4">
    <source>
        <dbReference type="EMBL" id="TGZ69828.1"/>
    </source>
</evidence>
<gene>
    <name evidence="4" type="ORF">CRM22_003512</name>
</gene>
<keyword evidence="5" id="KW-1185">Reference proteome</keyword>
<evidence type="ECO:0000256" key="2">
    <source>
        <dbReference type="ARBA" id="ARBA00022840"/>
    </source>
</evidence>
<sequence>MGNKATTSQTHSYWKTGEEQNKCQTVNLTETSDQKHETRPVIYRNKCTSFTESHNPDRDPNYEEQNYPSRPGLKVVQEPDFPRLEVRVSDSLQHLNKASSRRYVSTPSINFSHSQDNFSRHRPSRGISKPFKPTTIDNSHLSSHRKTRPLLSISHARLSPSTSEIAQADCKGDDNAGQEKQTRAERHSNHVDDRASDNTGSDACFSPNNMKIQTGSRANHPNFLQSILRSRRKDDCRSPIQFLTNEHGDQVDNSVKTNENSSVTTADQADHADHLLSHTPPPVLIRNLENRRCKEHLNREEIQPLNLFIENLKSDLSRHKQRQMRIQLELQYCSQQNHELESKLAAARSNGLKLEATNGRFIAESMKHKYLKAESRQLTAELARRRMVLEAKETEKREIMQDFERLQSIKSHCERQCQEALLESNITAQQLKEVQEKCQAMEFFKDDKSQIRKMMYNLQNALGRVRVFASLKPTVYESCIQFLSSSKILFNPPAKEKQQTSKIRRFDEIPVLCKLSHVMPPGSCSPLELYNEVSTTIDGVVDGLNACFTTVGPKNSGKSVTLFGEPVSCVRQNNSSSRIKGASSFRQRQSRFHQMFTSTTNASFTELFRSNEFASLYGFLGLSLLHLLQDINIKTIIDTATVCEESVYREYKISLAMMLVPLDSEQPEFDLLANQPVNFTQSSLLAENNADPTLFLLELEHQEIASLVDVIQVCELIQRRIRHGRLARGRRNAAPVDMAHKIVLVKVQTRSNIPVAERIFNTGGLLLLIDTVGLQNELKSHTVPSCETKPSISMQAWRDVAALIQAMRLKPKPHNFERTRLLRLIKPCLLSWDKPRPQTNSTTACSVLLHLLCDTSQAYITMQCLRLGLWAMHLDRDRAASYCRTCRSTSEQDIPDSTECGQAGCTWRIGTVGQNQSVHPSHIPTVNKLSGNIHKTNSLLGWRKRTNSSTITQNMSNSIVGLQRTCSLG</sequence>